<evidence type="ECO:0008006" key="3">
    <source>
        <dbReference type="Google" id="ProtNLM"/>
    </source>
</evidence>
<proteinExistence type="predicted"/>
<dbReference type="EMBL" id="BMAT01000804">
    <property type="protein sequence ID" value="GFR73473.1"/>
    <property type="molecule type" value="Genomic_DNA"/>
</dbReference>
<keyword evidence="2" id="KW-1185">Reference proteome</keyword>
<sequence length="204" mass="21484">MPASDHRTVNAMRVTAGVIACGQRRPATDIYETTYLAELELACKPPLYQSVPDSDVNKTVVCQANGRWSTPDTKFVCDPCDQSSSAFSDPNGSLILATTSTTDIFAPLATTSITGGNSLATPSATDATHLATASARRATLSATISDTGTLICDTDFVLIGNAAVQCTSVQGKPTWLGLDTARCIRTTWRLPAGNVSSYCRVQDA</sequence>
<evidence type="ECO:0000313" key="1">
    <source>
        <dbReference type="EMBL" id="GFR73473.1"/>
    </source>
</evidence>
<protein>
    <recommendedName>
        <fullName evidence="3">Sushi domain-containing protein</fullName>
    </recommendedName>
</protein>
<comment type="caution">
    <text evidence="1">The sequence shown here is derived from an EMBL/GenBank/DDBJ whole genome shotgun (WGS) entry which is preliminary data.</text>
</comment>
<dbReference type="AlphaFoldDB" id="A0AAV4FLA5"/>
<accession>A0AAV4FLA5</accession>
<gene>
    <name evidence="1" type="ORF">ElyMa_000406000</name>
</gene>
<name>A0AAV4FLA5_9GAST</name>
<organism evidence="1 2">
    <name type="scientific">Elysia marginata</name>
    <dbReference type="NCBI Taxonomy" id="1093978"/>
    <lineage>
        <taxon>Eukaryota</taxon>
        <taxon>Metazoa</taxon>
        <taxon>Spiralia</taxon>
        <taxon>Lophotrochozoa</taxon>
        <taxon>Mollusca</taxon>
        <taxon>Gastropoda</taxon>
        <taxon>Heterobranchia</taxon>
        <taxon>Euthyneura</taxon>
        <taxon>Panpulmonata</taxon>
        <taxon>Sacoglossa</taxon>
        <taxon>Placobranchoidea</taxon>
        <taxon>Plakobranchidae</taxon>
        <taxon>Elysia</taxon>
    </lineage>
</organism>
<reference evidence="1 2" key="1">
    <citation type="journal article" date="2021" name="Elife">
        <title>Chloroplast acquisition without the gene transfer in kleptoplastic sea slugs, Plakobranchus ocellatus.</title>
        <authorList>
            <person name="Maeda T."/>
            <person name="Takahashi S."/>
            <person name="Yoshida T."/>
            <person name="Shimamura S."/>
            <person name="Takaki Y."/>
            <person name="Nagai Y."/>
            <person name="Toyoda A."/>
            <person name="Suzuki Y."/>
            <person name="Arimoto A."/>
            <person name="Ishii H."/>
            <person name="Satoh N."/>
            <person name="Nishiyama T."/>
            <person name="Hasebe M."/>
            <person name="Maruyama T."/>
            <person name="Minagawa J."/>
            <person name="Obokata J."/>
            <person name="Shigenobu S."/>
        </authorList>
    </citation>
    <scope>NUCLEOTIDE SEQUENCE [LARGE SCALE GENOMIC DNA]</scope>
</reference>
<dbReference type="Proteomes" id="UP000762676">
    <property type="component" value="Unassembled WGS sequence"/>
</dbReference>
<evidence type="ECO:0000313" key="2">
    <source>
        <dbReference type="Proteomes" id="UP000762676"/>
    </source>
</evidence>